<keyword evidence="3" id="KW-1185">Reference proteome</keyword>
<reference evidence="2" key="1">
    <citation type="submission" date="2021-06" db="EMBL/GenBank/DDBJ databases">
        <title>Comparative genomics, transcriptomics and evolutionary studies reveal genomic signatures of adaptation to plant cell wall in hemibiotrophic fungi.</title>
        <authorList>
            <consortium name="DOE Joint Genome Institute"/>
            <person name="Baroncelli R."/>
            <person name="Diaz J.F."/>
            <person name="Benocci T."/>
            <person name="Peng M."/>
            <person name="Battaglia E."/>
            <person name="Haridas S."/>
            <person name="Andreopoulos W."/>
            <person name="Labutti K."/>
            <person name="Pangilinan J."/>
            <person name="Floch G.L."/>
            <person name="Makela M.R."/>
            <person name="Henrissat B."/>
            <person name="Grigoriev I.V."/>
            <person name="Crouch J.A."/>
            <person name="De Vries R.P."/>
            <person name="Sukno S.A."/>
            <person name="Thon M.R."/>
        </authorList>
    </citation>
    <scope>NUCLEOTIDE SEQUENCE</scope>
    <source>
        <strain evidence="2">MAFF235873</strain>
    </source>
</reference>
<feature type="transmembrane region" description="Helical" evidence="1">
    <location>
        <begin position="53"/>
        <end position="72"/>
    </location>
</feature>
<organism evidence="2 3">
    <name type="scientific">Colletotrichum zoysiae</name>
    <dbReference type="NCBI Taxonomy" id="1216348"/>
    <lineage>
        <taxon>Eukaryota</taxon>
        <taxon>Fungi</taxon>
        <taxon>Dikarya</taxon>
        <taxon>Ascomycota</taxon>
        <taxon>Pezizomycotina</taxon>
        <taxon>Sordariomycetes</taxon>
        <taxon>Hypocreomycetidae</taxon>
        <taxon>Glomerellales</taxon>
        <taxon>Glomerellaceae</taxon>
        <taxon>Colletotrichum</taxon>
        <taxon>Colletotrichum graminicola species complex</taxon>
    </lineage>
</organism>
<name>A0AAD9HJ32_9PEZI</name>
<sequence length="151" mass="16516">MSILYAVPIITSTASVLFAANQHFFFGLFLHPNVKQNAKQVFTPWWNAMVPTGLVYVIAPIVGTIASSLAIIKTSELVHEKGTGRWYIASAVLAAGHFAFVPLVLPRVKAMSNGGLSPFLDEWLRVHVIRSFTVDLGCWISAIIAFTKTLS</sequence>
<feature type="transmembrane region" description="Helical" evidence="1">
    <location>
        <begin position="125"/>
        <end position="146"/>
    </location>
</feature>
<keyword evidence="1" id="KW-0812">Transmembrane</keyword>
<evidence type="ECO:0000313" key="3">
    <source>
        <dbReference type="Proteomes" id="UP001232148"/>
    </source>
</evidence>
<keyword evidence="1" id="KW-0472">Membrane</keyword>
<feature type="transmembrane region" description="Helical" evidence="1">
    <location>
        <begin position="84"/>
        <end position="105"/>
    </location>
</feature>
<comment type="caution">
    <text evidence="2">The sequence shown here is derived from an EMBL/GenBank/DDBJ whole genome shotgun (WGS) entry which is preliminary data.</text>
</comment>
<evidence type="ECO:0000256" key="1">
    <source>
        <dbReference type="SAM" id="Phobius"/>
    </source>
</evidence>
<proteinExistence type="predicted"/>
<dbReference type="Proteomes" id="UP001232148">
    <property type="component" value="Unassembled WGS sequence"/>
</dbReference>
<accession>A0AAD9HJ32</accession>
<gene>
    <name evidence="2" type="ORF">LX32DRAFT_719555</name>
</gene>
<protein>
    <submittedName>
        <fullName evidence="2">Uncharacterized protein</fullName>
    </submittedName>
</protein>
<evidence type="ECO:0000313" key="2">
    <source>
        <dbReference type="EMBL" id="KAK2029016.1"/>
    </source>
</evidence>
<dbReference type="EMBL" id="MU842870">
    <property type="protein sequence ID" value="KAK2029016.1"/>
    <property type="molecule type" value="Genomic_DNA"/>
</dbReference>
<dbReference type="AlphaFoldDB" id="A0AAD9HJ32"/>
<keyword evidence="1" id="KW-1133">Transmembrane helix</keyword>